<dbReference type="GO" id="GO:0005886">
    <property type="term" value="C:plasma membrane"/>
    <property type="evidence" value="ECO:0007669"/>
    <property type="project" value="TreeGrafter"/>
</dbReference>
<proteinExistence type="predicted"/>
<dbReference type="AlphaFoldDB" id="A0A2M8Q6X6"/>
<feature type="non-terminal residue" evidence="2">
    <location>
        <position position="136"/>
    </location>
</feature>
<dbReference type="InterPro" id="IPR027417">
    <property type="entry name" value="P-loop_NTPase"/>
</dbReference>
<protein>
    <recommendedName>
        <fullName evidence="1">ABC transporter domain-containing protein</fullName>
    </recommendedName>
</protein>
<dbReference type="SUPFAM" id="SSF52540">
    <property type="entry name" value="P-loop containing nucleoside triphosphate hydrolases"/>
    <property type="match status" value="1"/>
</dbReference>
<dbReference type="PANTHER" id="PTHR24220:SF687">
    <property type="entry name" value="ABC TRANSPORTER ATP-BINDING PROTEIN SCO2324-RELATED"/>
    <property type="match status" value="1"/>
</dbReference>
<dbReference type="InterPro" id="IPR015854">
    <property type="entry name" value="ABC_transpr_LolD-like"/>
</dbReference>
<dbReference type="InterPro" id="IPR003439">
    <property type="entry name" value="ABC_transporter-like_ATP-bd"/>
</dbReference>
<evidence type="ECO:0000313" key="3">
    <source>
        <dbReference type="Proteomes" id="UP000230790"/>
    </source>
</evidence>
<feature type="non-terminal residue" evidence="2">
    <location>
        <position position="1"/>
    </location>
</feature>
<feature type="domain" description="ABC transporter" evidence="1">
    <location>
        <begin position="1"/>
        <end position="26"/>
    </location>
</feature>
<dbReference type="Gene3D" id="3.40.50.300">
    <property type="entry name" value="P-loop containing nucleotide triphosphate hydrolases"/>
    <property type="match status" value="1"/>
</dbReference>
<organism evidence="2 3">
    <name type="scientific">Candidatus Thermofonsia Clade 3 bacterium</name>
    <dbReference type="NCBI Taxonomy" id="2364212"/>
    <lineage>
        <taxon>Bacteria</taxon>
        <taxon>Bacillati</taxon>
        <taxon>Chloroflexota</taxon>
        <taxon>Candidatus Thermofontia</taxon>
        <taxon>Candidatus Thermofonsia Clade 3</taxon>
    </lineage>
</organism>
<dbReference type="GO" id="GO:0022857">
    <property type="term" value="F:transmembrane transporter activity"/>
    <property type="evidence" value="ECO:0007669"/>
    <property type="project" value="TreeGrafter"/>
</dbReference>
<evidence type="ECO:0000259" key="1">
    <source>
        <dbReference type="Pfam" id="PF00005"/>
    </source>
</evidence>
<dbReference type="GO" id="GO:0005524">
    <property type="term" value="F:ATP binding"/>
    <property type="evidence" value="ECO:0007669"/>
    <property type="project" value="InterPro"/>
</dbReference>
<accession>A0A2M8Q6X6</accession>
<evidence type="ECO:0000313" key="2">
    <source>
        <dbReference type="EMBL" id="PJF45558.1"/>
    </source>
</evidence>
<dbReference type="EMBL" id="PGTN01000971">
    <property type="protein sequence ID" value="PJF45558.1"/>
    <property type="molecule type" value="Genomic_DNA"/>
</dbReference>
<comment type="caution">
    <text evidence="2">The sequence shown here is derived from an EMBL/GenBank/DDBJ whole genome shotgun (WGS) entry which is preliminary data.</text>
</comment>
<dbReference type="Proteomes" id="UP000230790">
    <property type="component" value="Unassembled WGS sequence"/>
</dbReference>
<sequence>GERQRVAIAAALALRPSILALDEPTSQLDPKSAEDVLNSLVRLNQDLGLTIILAEHRLERVLPYVDSILYLPDDDGPVLFDDVRTMMGKIELAPPLVRLGKALGWRPLPLTIKEGLRFSRPWFAEHSVAALRRSKP</sequence>
<reference evidence="2 3" key="1">
    <citation type="submission" date="2017-11" db="EMBL/GenBank/DDBJ databases">
        <title>Evolution of Phototrophy in the Chloroflexi Phylum Driven by Horizontal Gene Transfer.</title>
        <authorList>
            <person name="Ward L.M."/>
            <person name="Hemp J."/>
            <person name="Shih P.M."/>
            <person name="Mcglynn S.E."/>
            <person name="Fischer W."/>
        </authorList>
    </citation>
    <scope>NUCLEOTIDE SEQUENCE [LARGE SCALE GENOMIC DNA]</scope>
    <source>
        <strain evidence="2">JP3_7</strain>
    </source>
</reference>
<name>A0A2M8Q6X6_9CHLR</name>
<dbReference type="PANTHER" id="PTHR24220">
    <property type="entry name" value="IMPORT ATP-BINDING PROTEIN"/>
    <property type="match status" value="1"/>
</dbReference>
<dbReference type="Pfam" id="PF00005">
    <property type="entry name" value="ABC_tran"/>
    <property type="match status" value="1"/>
</dbReference>
<gene>
    <name evidence="2" type="ORF">CUN48_18270</name>
</gene>
<dbReference type="GO" id="GO:0016887">
    <property type="term" value="F:ATP hydrolysis activity"/>
    <property type="evidence" value="ECO:0007669"/>
    <property type="project" value="InterPro"/>
</dbReference>